<dbReference type="NCBIfam" id="TIGR00419">
    <property type="entry name" value="tim"/>
    <property type="match status" value="1"/>
</dbReference>
<gene>
    <name evidence="9" type="primary">tpiA</name>
    <name evidence="11" type="ORF">I8U20_07165</name>
</gene>
<feature type="active site" description="Proton acceptor" evidence="9">
    <location>
        <position position="166"/>
    </location>
</feature>
<dbReference type="InterPro" id="IPR013785">
    <property type="entry name" value="Aldolase_TIM"/>
</dbReference>
<dbReference type="InterPro" id="IPR020861">
    <property type="entry name" value="Triosephosphate_isomerase_AS"/>
</dbReference>
<dbReference type="GO" id="GO:0004807">
    <property type="term" value="F:triose-phosphate isomerase activity"/>
    <property type="evidence" value="ECO:0007669"/>
    <property type="project" value="UniProtKB-UniRule"/>
</dbReference>
<evidence type="ECO:0000256" key="9">
    <source>
        <dbReference type="HAMAP-Rule" id="MF_00147"/>
    </source>
</evidence>
<keyword evidence="12" id="KW-1185">Reference proteome</keyword>
<feature type="binding site" evidence="9">
    <location>
        <begin position="233"/>
        <end position="234"/>
    </location>
    <ligand>
        <name>substrate</name>
    </ligand>
</feature>
<dbReference type="UniPathway" id="UPA00109">
    <property type="reaction ID" value="UER00189"/>
</dbReference>
<dbReference type="EMBL" id="JAECVW010000003">
    <property type="protein sequence ID" value="MBH8595110.1"/>
    <property type="molecule type" value="Genomic_DNA"/>
</dbReference>
<keyword evidence="8 9" id="KW-0413">Isomerase</keyword>
<dbReference type="GO" id="GO:0005829">
    <property type="term" value="C:cytosol"/>
    <property type="evidence" value="ECO:0007669"/>
    <property type="project" value="TreeGrafter"/>
</dbReference>
<evidence type="ECO:0000256" key="1">
    <source>
        <dbReference type="ARBA" id="ARBA00004680"/>
    </source>
</evidence>
<dbReference type="InterPro" id="IPR000652">
    <property type="entry name" value="Triosephosphate_isomerase"/>
</dbReference>
<dbReference type="Gene3D" id="3.20.20.70">
    <property type="entry name" value="Aldolase class I"/>
    <property type="match status" value="1"/>
</dbReference>
<evidence type="ECO:0000256" key="8">
    <source>
        <dbReference type="ARBA" id="ARBA00023235"/>
    </source>
</evidence>
<dbReference type="RefSeq" id="WP_181731424.1">
    <property type="nucleotide sequence ID" value="NZ_JACEIR010000002.1"/>
</dbReference>
<organism evidence="11 12">
    <name type="scientific">Thermoactinomyces intermedius</name>
    <dbReference type="NCBI Taxonomy" id="2024"/>
    <lineage>
        <taxon>Bacteria</taxon>
        <taxon>Bacillati</taxon>
        <taxon>Bacillota</taxon>
        <taxon>Bacilli</taxon>
        <taxon>Bacillales</taxon>
        <taxon>Thermoactinomycetaceae</taxon>
        <taxon>Thermoactinomyces</taxon>
    </lineage>
</organism>
<protein>
    <recommendedName>
        <fullName evidence="4 9">Triosephosphate isomerase</fullName>
        <shortName evidence="9">TIM</shortName>
        <shortName evidence="9">TPI</shortName>
        <ecNumber evidence="3 9">5.3.1.1</ecNumber>
    </recommendedName>
    <alternativeName>
        <fullName evidence="9">Triose-phosphate isomerase</fullName>
    </alternativeName>
</protein>
<evidence type="ECO:0000256" key="10">
    <source>
        <dbReference type="RuleBase" id="RU363013"/>
    </source>
</evidence>
<comment type="function">
    <text evidence="9">Involved in the gluconeogenesis. Catalyzes stereospecifically the conversion of dihydroxyacetone phosphate (DHAP) to D-glyceraldehyde-3-phosphate (G3P).</text>
</comment>
<name>A0A8I1DEZ1_THEIN</name>
<keyword evidence="7 9" id="KW-0324">Glycolysis</keyword>
<dbReference type="GO" id="GO:0046166">
    <property type="term" value="P:glyceraldehyde-3-phosphate biosynthetic process"/>
    <property type="evidence" value="ECO:0007669"/>
    <property type="project" value="TreeGrafter"/>
</dbReference>
<dbReference type="PANTHER" id="PTHR21139:SF42">
    <property type="entry name" value="TRIOSEPHOSPHATE ISOMERASE"/>
    <property type="match status" value="1"/>
</dbReference>
<dbReference type="FunFam" id="3.20.20.70:FF:000016">
    <property type="entry name" value="Triosephosphate isomerase"/>
    <property type="match status" value="1"/>
</dbReference>
<keyword evidence="6 9" id="KW-0963">Cytoplasm</keyword>
<dbReference type="GO" id="GO:0006096">
    <property type="term" value="P:glycolytic process"/>
    <property type="evidence" value="ECO:0007669"/>
    <property type="project" value="UniProtKB-UniRule"/>
</dbReference>
<comment type="subcellular location">
    <subcellularLocation>
        <location evidence="9 10">Cytoplasm</location>
    </subcellularLocation>
</comment>
<sequence length="255" mass="27505">MRKPVIAGNWKMHKTIDEALRFVKELKETELPQDVETVLCAPFLALPALVEETKNSGIGIGAQNAHYEEQGAYTGEVSLPMLKATGVQYVILGHSERRAYYNETDEDVNKKTKAAHAHGLIPIVCVGEVLEERESGKTMEVVAAQVKAAVEGLSADEMKKTIIAYEPVWAIGTGKASTAEDAEEVCSFIRSTISDLYDSSVAEAVRIQYGGSVKPENVASFMKQKNIDGALVGGASLKPDSFASLVSQASEGEKQ</sequence>
<feature type="binding site" evidence="9">
    <location>
        <position position="212"/>
    </location>
    <ligand>
        <name>substrate</name>
    </ligand>
</feature>
<evidence type="ECO:0000256" key="5">
    <source>
        <dbReference type="ARBA" id="ARBA00022432"/>
    </source>
</evidence>
<dbReference type="HAMAP" id="MF_00147_B">
    <property type="entry name" value="TIM_B"/>
    <property type="match status" value="1"/>
</dbReference>
<evidence type="ECO:0000256" key="3">
    <source>
        <dbReference type="ARBA" id="ARBA00011940"/>
    </source>
</evidence>
<feature type="binding site" evidence="9">
    <location>
        <position position="172"/>
    </location>
    <ligand>
        <name>substrate</name>
    </ligand>
</feature>
<comment type="subunit">
    <text evidence="9 10">Homodimer.</text>
</comment>
<dbReference type="InterPro" id="IPR035990">
    <property type="entry name" value="TIM_sf"/>
</dbReference>
<dbReference type="InterPro" id="IPR022896">
    <property type="entry name" value="TrioseP_Isoase_bac/euk"/>
</dbReference>
<dbReference type="PANTHER" id="PTHR21139">
    <property type="entry name" value="TRIOSEPHOSPHATE ISOMERASE"/>
    <property type="match status" value="1"/>
</dbReference>
<feature type="active site" description="Electrophile" evidence="9">
    <location>
        <position position="94"/>
    </location>
</feature>
<evidence type="ECO:0000256" key="2">
    <source>
        <dbReference type="ARBA" id="ARBA00007422"/>
    </source>
</evidence>
<keyword evidence="5 9" id="KW-0312">Gluconeogenesis</keyword>
<dbReference type="Proteomes" id="UP000633619">
    <property type="component" value="Unassembled WGS sequence"/>
</dbReference>
<dbReference type="GO" id="GO:0019563">
    <property type="term" value="P:glycerol catabolic process"/>
    <property type="evidence" value="ECO:0007669"/>
    <property type="project" value="TreeGrafter"/>
</dbReference>
<accession>A0A8I1DEZ1</accession>
<dbReference type="AlphaFoldDB" id="A0A8I1DEZ1"/>
<evidence type="ECO:0000256" key="7">
    <source>
        <dbReference type="ARBA" id="ARBA00023152"/>
    </source>
</evidence>
<feature type="binding site" evidence="9">
    <location>
        <begin position="9"/>
        <end position="11"/>
    </location>
    <ligand>
        <name>substrate</name>
    </ligand>
</feature>
<proteinExistence type="inferred from homology"/>
<comment type="catalytic activity">
    <reaction evidence="9 10">
        <text>D-glyceraldehyde 3-phosphate = dihydroxyacetone phosphate</text>
        <dbReference type="Rhea" id="RHEA:18585"/>
        <dbReference type="ChEBI" id="CHEBI:57642"/>
        <dbReference type="ChEBI" id="CHEBI:59776"/>
        <dbReference type="EC" id="5.3.1.1"/>
    </reaction>
</comment>
<dbReference type="SUPFAM" id="SSF51351">
    <property type="entry name" value="Triosephosphate isomerase (TIM)"/>
    <property type="match status" value="1"/>
</dbReference>
<comment type="caution">
    <text evidence="11">The sequence shown here is derived from an EMBL/GenBank/DDBJ whole genome shotgun (WGS) entry which is preliminary data.</text>
</comment>
<dbReference type="PROSITE" id="PS00171">
    <property type="entry name" value="TIM_1"/>
    <property type="match status" value="1"/>
</dbReference>
<dbReference type="PROSITE" id="PS51440">
    <property type="entry name" value="TIM_2"/>
    <property type="match status" value="1"/>
</dbReference>
<comment type="pathway">
    <text evidence="1 9 10">Carbohydrate degradation; glycolysis; D-glyceraldehyde 3-phosphate from glycerone phosphate: step 1/1.</text>
</comment>
<comment type="similarity">
    <text evidence="2 9 10">Belongs to the triosephosphate isomerase family.</text>
</comment>
<reference evidence="11 12" key="1">
    <citation type="submission" date="2020-12" db="EMBL/GenBank/DDBJ databases">
        <title>WGS of Thermoactinomyces spp.</title>
        <authorList>
            <person name="Cheng K."/>
        </authorList>
    </citation>
    <scope>NUCLEOTIDE SEQUENCE [LARGE SCALE GENOMIC DNA]</scope>
    <source>
        <strain evidence="12">CICC 10671\DSM 43846</strain>
    </source>
</reference>
<dbReference type="EC" id="5.3.1.1" evidence="3 9"/>
<evidence type="ECO:0000313" key="12">
    <source>
        <dbReference type="Proteomes" id="UP000633619"/>
    </source>
</evidence>
<dbReference type="Pfam" id="PF00121">
    <property type="entry name" value="TIM"/>
    <property type="match status" value="1"/>
</dbReference>
<comment type="pathway">
    <text evidence="9 10">Carbohydrate biosynthesis; gluconeogenesis.</text>
</comment>
<dbReference type="CDD" id="cd00311">
    <property type="entry name" value="TIM"/>
    <property type="match status" value="1"/>
</dbReference>
<evidence type="ECO:0000256" key="4">
    <source>
        <dbReference type="ARBA" id="ARBA00019397"/>
    </source>
</evidence>
<evidence type="ECO:0000313" key="11">
    <source>
        <dbReference type="EMBL" id="MBH8595110.1"/>
    </source>
</evidence>
<dbReference type="UniPathway" id="UPA00138"/>
<evidence type="ECO:0000256" key="6">
    <source>
        <dbReference type="ARBA" id="ARBA00022490"/>
    </source>
</evidence>
<dbReference type="GO" id="GO:0006094">
    <property type="term" value="P:gluconeogenesis"/>
    <property type="evidence" value="ECO:0007669"/>
    <property type="project" value="UniProtKB-UniRule"/>
</dbReference>